<dbReference type="RefSeq" id="WP_121671802.1">
    <property type="nucleotide sequence ID" value="NZ_BMXM01000003.1"/>
</dbReference>
<proteinExistence type="predicted"/>
<dbReference type="Proteomes" id="UP000270299">
    <property type="component" value="Unassembled WGS sequence"/>
</dbReference>
<protein>
    <recommendedName>
        <fullName evidence="4">DUF2092 domain-containing protein</fullName>
    </recommendedName>
</protein>
<evidence type="ECO:0008006" key="4">
    <source>
        <dbReference type="Google" id="ProtNLM"/>
    </source>
</evidence>
<dbReference type="EMBL" id="RCUV01000003">
    <property type="protein sequence ID" value="RLP72945.1"/>
    <property type="molecule type" value="Genomic_DNA"/>
</dbReference>
<feature type="compositionally biased region" description="Basic and acidic residues" evidence="1">
    <location>
        <begin position="274"/>
        <end position="289"/>
    </location>
</feature>
<name>A0A3L6ZZ11_9MICO</name>
<dbReference type="SUPFAM" id="SSF89392">
    <property type="entry name" value="Prokaryotic lipoproteins and lipoprotein localization factors"/>
    <property type="match status" value="1"/>
</dbReference>
<dbReference type="InterPro" id="IPR052944">
    <property type="entry name" value="Sporulation_related"/>
</dbReference>
<evidence type="ECO:0000313" key="2">
    <source>
        <dbReference type="EMBL" id="RLP72945.1"/>
    </source>
</evidence>
<dbReference type="PANTHER" id="PTHR37507:SF2">
    <property type="entry name" value="SPORULATION PROTEIN YDCC"/>
    <property type="match status" value="1"/>
</dbReference>
<dbReference type="OrthoDB" id="4822274at2"/>
<accession>A0A3L6ZZ11</accession>
<reference evidence="2 3" key="1">
    <citation type="submission" date="2018-10" db="EMBL/GenBank/DDBJ databases">
        <authorList>
            <person name="Li J."/>
        </authorList>
    </citation>
    <scope>NUCLEOTIDE SEQUENCE [LARGE SCALE GENOMIC DNA]</scope>
    <source>
        <strain evidence="2 3">CCTCC AB209002</strain>
    </source>
</reference>
<sequence>MSRSSRKWLPAIVVPALVVGGIALVPLSAGASVDLPDKTADEVLQLIASSTEDSFSGTVEKNADLGLPTLPEGMPGAGETIGSAFEMLSGSHEARVFVNGSENVRVQITDQLAERNAILNATDAWLYDSETNVATHVAIPADARDAMRDKVTDAAGAVTPAELAERFLNELGPSTSFSVGTDATVAGRTVYELVLTPKASDTLAESVSIAVDSETGLPLQVSVHADGQEDAAFSVGFTSIDLAEPSADLFTFAPGDGVTVEEKPFPSAPSDTDYSDKRSEDVDPGEKPRVIGTGWDAIVEVSMRTAGGDAEADPLLDQLTTKVDGGRVFSTTLVTVLLTDDGRVLAGSVPLERLQAAAAEG</sequence>
<dbReference type="InterPro" id="IPR029046">
    <property type="entry name" value="LolA/LolB/LppX"/>
</dbReference>
<gene>
    <name evidence="2" type="ORF">D9V29_02750</name>
</gene>
<evidence type="ECO:0000256" key="1">
    <source>
        <dbReference type="SAM" id="MobiDB-lite"/>
    </source>
</evidence>
<dbReference type="Gene3D" id="2.50.20.10">
    <property type="entry name" value="Lipoprotein localisation LolA/LolB/LppX"/>
    <property type="match status" value="1"/>
</dbReference>
<organism evidence="2 3">
    <name type="scientific">Mycetocola manganoxydans</name>
    <dbReference type="NCBI Taxonomy" id="699879"/>
    <lineage>
        <taxon>Bacteria</taxon>
        <taxon>Bacillati</taxon>
        <taxon>Actinomycetota</taxon>
        <taxon>Actinomycetes</taxon>
        <taxon>Micrococcales</taxon>
        <taxon>Microbacteriaceae</taxon>
        <taxon>Mycetocola</taxon>
    </lineage>
</organism>
<comment type="caution">
    <text evidence="2">The sequence shown here is derived from an EMBL/GenBank/DDBJ whole genome shotgun (WGS) entry which is preliminary data.</text>
</comment>
<evidence type="ECO:0000313" key="3">
    <source>
        <dbReference type="Proteomes" id="UP000270299"/>
    </source>
</evidence>
<dbReference type="AlphaFoldDB" id="A0A3L6ZZ11"/>
<dbReference type="PANTHER" id="PTHR37507">
    <property type="entry name" value="SPORULATION PROTEIN YDCC"/>
    <property type="match status" value="1"/>
</dbReference>
<feature type="region of interest" description="Disordered" evidence="1">
    <location>
        <begin position="258"/>
        <end position="289"/>
    </location>
</feature>
<keyword evidence="3" id="KW-1185">Reference proteome</keyword>